<sequence length="203" mass="22061">MRLLDSTSAEYLSARTGVASRHMVHIIARNRETDAQEALGLWQGDDHLTIAIGGANRTYYGAGGLIGVEPIRAGIGLEVRMLQLALSPLTPEVAQLLRGYDARLAPAEVHRGLLSLETGQLIAEPIRVFRGWVDEVKIRTGEVGGTGEATVTLASAARGLTRALTLTRSDAEMRRRNAGDAFRRYTDIAGEVGVWWGETRERA</sequence>
<protein>
    <submittedName>
        <fullName evidence="1">Uncharacterized protein</fullName>
    </submittedName>
</protein>
<comment type="caution">
    <text evidence="1">The sequence shown here is derived from an EMBL/GenBank/DDBJ whole genome shotgun (WGS) entry which is preliminary data.</text>
</comment>
<proteinExistence type="predicted"/>
<accession>A0A967EGF3</accession>
<dbReference type="Proteomes" id="UP000639775">
    <property type="component" value="Unassembled WGS sequence"/>
</dbReference>
<dbReference type="RefSeq" id="WP_167195974.1">
    <property type="nucleotide sequence ID" value="NZ_JAAORB010000013.1"/>
</dbReference>
<organism evidence="1 2">
    <name type="scientific">Roseovarius gahaiensis</name>
    <dbReference type="NCBI Taxonomy" id="2716691"/>
    <lineage>
        <taxon>Bacteria</taxon>
        <taxon>Pseudomonadati</taxon>
        <taxon>Pseudomonadota</taxon>
        <taxon>Alphaproteobacteria</taxon>
        <taxon>Rhodobacterales</taxon>
        <taxon>Roseobacteraceae</taxon>
        <taxon>Roseovarius</taxon>
    </lineage>
</organism>
<dbReference type="EMBL" id="JAAORB010000013">
    <property type="protein sequence ID" value="NHQ74555.1"/>
    <property type="molecule type" value="Genomic_DNA"/>
</dbReference>
<keyword evidence="2" id="KW-1185">Reference proteome</keyword>
<reference evidence="1" key="1">
    <citation type="submission" date="2020-03" db="EMBL/GenBank/DDBJ databases">
        <title>Roseovarius gahaiensis sp. nov., isolated from Gahai Saline Lake, China.</title>
        <authorList>
            <person name="Sun X."/>
        </authorList>
    </citation>
    <scope>NUCLEOTIDE SEQUENCE</scope>
    <source>
        <strain evidence="1">GH877</strain>
    </source>
</reference>
<name>A0A967EGF3_9RHOB</name>
<gene>
    <name evidence="1" type="ORF">HAT86_08770</name>
</gene>
<dbReference type="AlphaFoldDB" id="A0A967EGF3"/>
<evidence type="ECO:0000313" key="2">
    <source>
        <dbReference type="Proteomes" id="UP000639775"/>
    </source>
</evidence>
<evidence type="ECO:0000313" key="1">
    <source>
        <dbReference type="EMBL" id="NHQ74555.1"/>
    </source>
</evidence>